<accession>B4VP42</accession>
<organism evidence="1 2">
    <name type="scientific">Coleofasciculus chthonoplastes PCC 7420</name>
    <dbReference type="NCBI Taxonomy" id="118168"/>
    <lineage>
        <taxon>Bacteria</taxon>
        <taxon>Bacillati</taxon>
        <taxon>Cyanobacteriota</taxon>
        <taxon>Cyanophyceae</taxon>
        <taxon>Coleofasciculales</taxon>
        <taxon>Coleofasciculaceae</taxon>
        <taxon>Coleofasciculus</taxon>
    </lineage>
</organism>
<protein>
    <submittedName>
        <fullName evidence="1">Uncharacterized protein</fullName>
    </submittedName>
</protein>
<proteinExistence type="predicted"/>
<dbReference type="eggNOG" id="ENOG50334WN">
    <property type="taxonomic scope" value="Bacteria"/>
</dbReference>
<evidence type="ECO:0000313" key="1">
    <source>
        <dbReference type="EMBL" id="EDX76415.1"/>
    </source>
</evidence>
<reference evidence="1 2" key="1">
    <citation type="submission" date="2008-07" db="EMBL/GenBank/DDBJ databases">
        <authorList>
            <person name="Tandeau de Marsac N."/>
            <person name="Ferriera S."/>
            <person name="Johnson J."/>
            <person name="Kravitz S."/>
            <person name="Beeson K."/>
            <person name="Sutton G."/>
            <person name="Rogers Y.-H."/>
            <person name="Friedman R."/>
            <person name="Frazier M."/>
            <person name="Venter J.C."/>
        </authorList>
    </citation>
    <scope>NUCLEOTIDE SEQUENCE [LARGE SCALE GENOMIC DNA]</scope>
    <source>
        <strain evidence="1 2">PCC 7420</strain>
    </source>
</reference>
<dbReference type="RefSeq" id="WP_006100146.1">
    <property type="nucleotide sequence ID" value="NZ_DS989846.1"/>
</dbReference>
<dbReference type="Proteomes" id="UP000003835">
    <property type="component" value="Unassembled WGS sequence"/>
</dbReference>
<dbReference type="AlphaFoldDB" id="B4VP42"/>
<dbReference type="HOGENOM" id="CLU_2258942_0_0_3"/>
<keyword evidence="2" id="KW-1185">Reference proteome</keyword>
<evidence type="ECO:0000313" key="2">
    <source>
        <dbReference type="Proteomes" id="UP000003835"/>
    </source>
</evidence>
<dbReference type="OrthoDB" id="470780at2"/>
<sequence length="104" mass="11590">MNISDLNHLEVVSEDNKVVGGYYYDPKELEFDTDIDKSVNINIYERVDVYKRLYTSSTVYGNSALAEADASAEGYDSNAEAFSFTYTDPYFSSAGATSISQSDY</sequence>
<dbReference type="STRING" id="118168.MC7420_4671"/>
<name>B4VP42_9CYAN</name>
<dbReference type="EMBL" id="DS989846">
    <property type="protein sequence ID" value="EDX76415.1"/>
    <property type="molecule type" value="Genomic_DNA"/>
</dbReference>
<gene>
    <name evidence="1" type="ORF">MC7420_4671</name>
</gene>